<feature type="compositionally biased region" description="Low complexity" evidence="4">
    <location>
        <begin position="77"/>
        <end position="107"/>
    </location>
</feature>
<dbReference type="GO" id="GO:0004553">
    <property type="term" value="F:hydrolase activity, hydrolyzing O-glycosyl compounds"/>
    <property type="evidence" value="ECO:0007669"/>
    <property type="project" value="InterPro"/>
</dbReference>
<dbReference type="PROSITE" id="PS00609">
    <property type="entry name" value="GLYCOSYL_HYDROL_F32"/>
    <property type="match status" value="1"/>
</dbReference>
<reference evidence="6" key="1">
    <citation type="journal article" date="2022" name="Int. J. Syst. Evol. Microbiol.">
        <title>Granulimonas faecalis gen. nov., sp. nov., and Leptogranulimonas caecicola gen. nov., sp. nov., novel lactate-producing Atopobiaceae bacteria isolated from mouse intestines, and an emended description of the family Atopobiaceae.</title>
        <authorList>
            <person name="Morinaga K."/>
            <person name="Kusada H."/>
            <person name="Sakamoto S."/>
            <person name="Murakami T."/>
            <person name="Toyoda A."/>
            <person name="Mori H."/>
            <person name="Meng X.Y."/>
            <person name="Takashino M."/>
            <person name="Murotomi K."/>
            <person name="Tamaki H."/>
        </authorList>
    </citation>
    <scope>NUCLEOTIDE SEQUENCE</scope>
    <source>
        <strain evidence="6">OPF53</strain>
    </source>
</reference>
<dbReference type="InterPro" id="IPR023296">
    <property type="entry name" value="Glyco_hydro_beta-prop_sf"/>
</dbReference>
<evidence type="ECO:0000256" key="2">
    <source>
        <dbReference type="ARBA" id="ARBA00022801"/>
    </source>
</evidence>
<feature type="region of interest" description="Disordered" evidence="4">
    <location>
        <begin position="74"/>
        <end position="107"/>
    </location>
</feature>
<organism evidence="6 7">
    <name type="scientific">Granulimonas faecalis</name>
    <dbReference type="NCBI Taxonomy" id="2894155"/>
    <lineage>
        <taxon>Bacteria</taxon>
        <taxon>Bacillati</taxon>
        <taxon>Actinomycetota</taxon>
        <taxon>Coriobacteriia</taxon>
        <taxon>Coriobacteriales</taxon>
        <taxon>Kribbibacteriaceae</taxon>
        <taxon>Granulimonas</taxon>
    </lineage>
</organism>
<feature type="domain" description="Glycosyl hydrolase family 32 N-terminal" evidence="5">
    <location>
        <begin position="32"/>
        <end position="64"/>
    </location>
</feature>
<proteinExistence type="inferred from homology"/>
<accession>A0AAV5B2W3</accession>
<dbReference type="AlphaFoldDB" id="A0AAV5B2W3"/>
<comment type="similarity">
    <text evidence="1">Belongs to the glycosyl hydrolase 32 family.</text>
</comment>
<evidence type="ECO:0000313" key="7">
    <source>
        <dbReference type="Proteomes" id="UP001055025"/>
    </source>
</evidence>
<evidence type="ECO:0000256" key="3">
    <source>
        <dbReference type="ARBA" id="ARBA00023295"/>
    </source>
</evidence>
<dbReference type="Proteomes" id="UP001055025">
    <property type="component" value="Unassembled WGS sequence"/>
</dbReference>
<dbReference type="GO" id="GO:0005975">
    <property type="term" value="P:carbohydrate metabolic process"/>
    <property type="evidence" value="ECO:0007669"/>
    <property type="project" value="InterPro"/>
</dbReference>
<dbReference type="EMBL" id="BQKC01000001">
    <property type="protein sequence ID" value="GJM55602.1"/>
    <property type="molecule type" value="Genomic_DNA"/>
</dbReference>
<comment type="caution">
    <text evidence="6">The sequence shown here is derived from an EMBL/GenBank/DDBJ whole genome shotgun (WGS) entry which is preliminary data.</text>
</comment>
<dbReference type="InterPro" id="IPR013148">
    <property type="entry name" value="Glyco_hydro_32_N"/>
</dbReference>
<dbReference type="Gene3D" id="2.115.10.20">
    <property type="entry name" value="Glycosyl hydrolase domain, family 43"/>
    <property type="match status" value="1"/>
</dbReference>
<evidence type="ECO:0000256" key="4">
    <source>
        <dbReference type="SAM" id="MobiDB-lite"/>
    </source>
</evidence>
<name>A0AAV5B2W3_9ACTN</name>
<keyword evidence="2" id="KW-0378">Hydrolase</keyword>
<evidence type="ECO:0000313" key="6">
    <source>
        <dbReference type="EMBL" id="GJM55602.1"/>
    </source>
</evidence>
<protein>
    <recommendedName>
        <fullName evidence="5">Glycosyl hydrolase family 32 N-terminal domain-containing protein</fullName>
    </recommendedName>
</protein>
<dbReference type="Pfam" id="PF00251">
    <property type="entry name" value="Glyco_hydro_32N"/>
    <property type="match status" value="1"/>
</dbReference>
<evidence type="ECO:0000259" key="5">
    <source>
        <dbReference type="Pfam" id="PF00251"/>
    </source>
</evidence>
<gene>
    <name evidence="6" type="ORF">ATOP_12570</name>
</gene>
<dbReference type="SUPFAM" id="SSF75005">
    <property type="entry name" value="Arabinanase/levansucrase/invertase"/>
    <property type="match status" value="1"/>
</dbReference>
<keyword evidence="3" id="KW-0326">Glycosidase</keyword>
<evidence type="ECO:0000256" key="1">
    <source>
        <dbReference type="ARBA" id="ARBA00009902"/>
    </source>
</evidence>
<sequence length="124" mass="13093">MNSLTRDLARLCRARTEEAAHRGHGPWSQRFHLMPEAGWLNDPNGLCQKDGVFHAYYQNSPFDCHGVYSGSSVVHGAASTPSTPATSSARNPGASSTTCSTAGSPTPCSWRATTAASLAPSAWS</sequence>
<keyword evidence="7" id="KW-1185">Reference proteome</keyword>
<dbReference type="InterPro" id="IPR018053">
    <property type="entry name" value="Glyco_hydro_32_AS"/>
</dbReference>